<dbReference type="GO" id="GO:0006260">
    <property type="term" value="P:DNA replication"/>
    <property type="evidence" value="ECO:0007669"/>
    <property type="project" value="UniProtKB-KW"/>
</dbReference>
<dbReference type="GO" id="GO:0031390">
    <property type="term" value="C:Ctf18 RFC-like complex"/>
    <property type="evidence" value="ECO:0007669"/>
    <property type="project" value="InterPro"/>
</dbReference>
<feature type="region of interest" description="Disordered" evidence="7">
    <location>
        <begin position="13"/>
        <end position="69"/>
    </location>
</feature>
<dbReference type="PANTHER" id="PTHR28605:SF1">
    <property type="entry name" value="CHROMOSOME TRANSMISSION FIDELITY FACTOR 8"/>
    <property type="match status" value="1"/>
</dbReference>
<dbReference type="GO" id="GO:0003677">
    <property type="term" value="F:DNA binding"/>
    <property type="evidence" value="ECO:0007669"/>
    <property type="project" value="UniProtKB-KW"/>
</dbReference>
<proteinExistence type="inferred from homology"/>
<keyword evidence="9" id="KW-1185">Reference proteome</keyword>
<dbReference type="InterPro" id="IPR018607">
    <property type="entry name" value="Ctf8"/>
</dbReference>
<dbReference type="GeneTree" id="ENSGT00400000025006"/>
<organism evidence="8 9">
    <name type="scientific">Taeniopygia guttata</name>
    <name type="common">Zebra finch</name>
    <name type="synonym">Poephila guttata</name>
    <dbReference type="NCBI Taxonomy" id="59729"/>
    <lineage>
        <taxon>Eukaryota</taxon>
        <taxon>Metazoa</taxon>
        <taxon>Chordata</taxon>
        <taxon>Craniata</taxon>
        <taxon>Vertebrata</taxon>
        <taxon>Euteleostomi</taxon>
        <taxon>Archelosauria</taxon>
        <taxon>Archosauria</taxon>
        <taxon>Dinosauria</taxon>
        <taxon>Saurischia</taxon>
        <taxon>Theropoda</taxon>
        <taxon>Coelurosauria</taxon>
        <taxon>Aves</taxon>
        <taxon>Neognathae</taxon>
        <taxon>Neoaves</taxon>
        <taxon>Telluraves</taxon>
        <taxon>Australaves</taxon>
        <taxon>Passeriformes</taxon>
        <taxon>Passeroidea</taxon>
        <taxon>Estrildidae</taxon>
        <taxon>Estrildinae</taxon>
        <taxon>Taeniopygia</taxon>
    </lineage>
</organism>
<comment type="subcellular location">
    <subcellularLocation>
        <location evidence="1">Nucleus</location>
    </subcellularLocation>
</comment>
<keyword evidence="2" id="KW-0235">DNA replication</keyword>
<dbReference type="Proteomes" id="UP000007754">
    <property type="component" value="Chromosome 11"/>
</dbReference>
<evidence type="ECO:0000256" key="7">
    <source>
        <dbReference type="SAM" id="MobiDB-lite"/>
    </source>
</evidence>
<keyword evidence="5" id="KW-0131">Cell cycle</keyword>
<dbReference type="Pfam" id="PF09696">
    <property type="entry name" value="Ctf8"/>
    <property type="match status" value="1"/>
</dbReference>
<dbReference type="InParanoid" id="A0A674H5B7"/>
<evidence type="ECO:0000256" key="3">
    <source>
        <dbReference type="ARBA" id="ARBA00023125"/>
    </source>
</evidence>
<reference evidence="8" key="2">
    <citation type="submission" date="2025-08" db="UniProtKB">
        <authorList>
            <consortium name="Ensembl"/>
        </authorList>
    </citation>
    <scope>IDENTIFICATION</scope>
</reference>
<sequence length="353" mass="37061">MGWGCSRDRRYLKRRRSHGRSRWSQPRCECPRGARTGRGHGLGRETSSVGSQPHGHRGARRDGAAPGLTFPPVQVPLKLDPLSNDLEDLDRAVLAADLWGLGSARDTAGPCPPPGAAPGAGPGGLTASCVPVPLATMLQTGPPPPSTPRPTLSPARSYSVMSPPSPAPNSRAPAAQHSDSTDRASCPGITCAGTGHTGARAGYRPVRPHNARYSLGAARCRPSKARPWHGTARPGMVQIVISSGGAGALAQWVLLELQGQVEPRQSGELAGSLLGDLHYTCQGVPVLVVGHHILYGKVVQLEKPFAVLVKQGGASQPSPVGPHGHYTVTALIKTKLLFKTRPKPIITHVPKKV</sequence>
<evidence type="ECO:0000256" key="5">
    <source>
        <dbReference type="ARBA" id="ARBA00023306"/>
    </source>
</evidence>
<dbReference type="PANTHER" id="PTHR28605">
    <property type="entry name" value="CTF8, CHROMOSOME TRANSMISSION FIDELITY FACTOR 8 HOMOLOG (S. CEREVISIAE)"/>
    <property type="match status" value="1"/>
</dbReference>
<reference evidence="8 9" key="1">
    <citation type="journal article" date="2010" name="Nature">
        <title>The genome of a songbird.</title>
        <authorList>
            <person name="Warren W.C."/>
            <person name="Clayton D.F."/>
            <person name="Ellegren H."/>
            <person name="Arnold A.P."/>
            <person name="Hillier L.W."/>
            <person name="Kunstner A."/>
            <person name="Searle S."/>
            <person name="White S."/>
            <person name="Vilella A.J."/>
            <person name="Fairley S."/>
            <person name="Heger A."/>
            <person name="Kong L."/>
            <person name="Ponting C.P."/>
            <person name="Jarvis E.D."/>
            <person name="Mello C.V."/>
            <person name="Minx P."/>
            <person name="Lovell P."/>
            <person name="Velho T.A."/>
            <person name="Ferris M."/>
            <person name="Balakrishnan C.N."/>
            <person name="Sinha S."/>
            <person name="Blatti C."/>
            <person name="London S.E."/>
            <person name="Li Y."/>
            <person name="Lin Y.C."/>
            <person name="George J."/>
            <person name="Sweedler J."/>
            <person name="Southey B."/>
            <person name="Gunaratne P."/>
            <person name="Watson M."/>
            <person name="Nam K."/>
            <person name="Backstrom N."/>
            <person name="Smeds L."/>
            <person name="Nabholz B."/>
            <person name="Itoh Y."/>
            <person name="Whitney O."/>
            <person name="Pfenning A.R."/>
            <person name="Howard J."/>
            <person name="Volker M."/>
            <person name="Skinner B.M."/>
            <person name="Griffin D.K."/>
            <person name="Ye L."/>
            <person name="McLaren W.M."/>
            <person name="Flicek P."/>
            <person name="Quesada V."/>
            <person name="Velasco G."/>
            <person name="Lopez-Otin C."/>
            <person name="Puente X.S."/>
            <person name="Olender T."/>
            <person name="Lancet D."/>
            <person name="Smit A.F."/>
            <person name="Hubley R."/>
            <person name="Konkel M.K."/>
            <person name="Walker J.A."/>
            <person name="Batzer M.A."/>
            <person name="Gu W."/>
            <person name="Pollock D.D."/>
            <person name="Chen L."/>
            <person name="Cheng Z."/>
            <person name="Eichler E.E."/>
            <person name="Stapley J."/>
            <person name="Slate J."/>
            <person name="Ekblom R."/>
            <person name="Birkhead T."/>
            <person name="Burke T."/>
            <person name="Burt D."/>
            <person name="Scharff C."/>
            <person name="Adam I."/>
            <person name="Richard H."/>
            <person name="Sultan M."/>
            <person name="Soldatov A."/>
            <person name="Lehrach H."/>
            <person name="Edwards S.V."/>
            <person name="Yang S.P."/>
            <person name="Li X."/>
            <person name="Graves T."/>
            <person name="Fulton L."/>
            <person name="Nelson J."/>
            <person name="Chinwalla A."/>
            <person name="Hou S."/>
            <person name="Mardis E.R."/>
            <person name="Wilson R.K."/>
        </authorList>
    </citation>
    <scope>NUCLEOTIDE SEQUENCE [LARGE SCALE GENOMIC DNA]</scope>
</reference>
<name>A0A674H5B7_TAEGU</name>
<feature type="region of interest" description="Disordered" evidence="7">
    <location>
        <begin position="136"/>
        <end position="186"/>
    </location>
</feature>
<evidence type="ECO:0000313" key="9">
    <source>
        <dbReference type="Proteomes" id="UP000007754"/>
    </source>
</evidence>
<keyword evidence="4" id="KW-0539">Nucleus</keyword>
<dbReference type="GO" id="GO:0007064">
    <property type="term" value="P:mitotic sister chromatid cohesion"/>
    <property type="evidence" value="ECO:0007669"/>
    <property type="project" value="InterPro"/>
</dbReference>
<evidence type="ECO:0000256" key="6">
    <source>
        <dbReference type="ARBA" id="ARBA00038447"/>
    </source>
</evidence>
<protein>
    <recommendedName>
        <fullName evidence="10">Chromosome transmission fidelity factor 8</fullName>
    </recommendedName>
</protein>
<dbReference type="AlphaFoldDB" id="A0A674H5B7"/>
<keyword evidence="3" id="KW-0238">DNA-binding</keyword>
<dbReference type="Ensembl" id="ENSTGUT00000042738.1">
    <property type="protein sequence ID" value="ENSTGUP00000030005.1"/>
    <property type="gene ID" value="ENSTGUG00000027512.1"/>
</dbReference>
<comment type="similarity">
    <text evidence="6">Belongs to the CTF8 family.</text>
</comment>
<accession>A0A674H5B7</accession>
<gene>
    <name evidence="8" type="primary">CHTF8</name>
</gene>
<reference evidence="8" key="3">
    <citation type="submission" date="2025-09" db="UniProtKB">
        <authorList>
            <consortium name="Ensembl"/>
        </authorList>
    </citation>
    <scope>IDENTIFICATION</scope>
</reference>
<evidence type="ECO:0000256" key="2">
    <source>
        <dbReference type="ARBA" id="ARBA00022705"/>
    </source>
</evidence>
<evidence type="ECO:0000256" key="1">
    <source>
        <dbReference type="ARBA" id="ARBA00004123"/>
    </source>
</evidence>
<evidence type="ECO:0000313" key="8">
    <source>
        <dbReference type="Ensembl" id="ENSTGUP00000030005.1"/>
    </source>
</evidence>
<evidence type="ECO:0008006" key="10">
    <source>
        <dbReference type="Google" id="ProtNLM"/>
    </source>
</evidence>
<evidence type="ECO:0000256" key="4">
    <source>
        <dbReference type="ARBA" id="ARBA00023242"/>
    </source>
</evidence>